<comment type="caution">
    <text evidence="2">The sequence shown here is derived from an EMBL/GenBank/DDBJ whole genome shotgun (WGS) entry which is preliminary data.</text>
</comment>
<keyword evidence="3" id="KW-1185">Reference proteome</keyword>
<reference evidence="2 3" key="1">
    <citation type="submission" date="2024-02" db="EMBL/GenBank/DDBJ databases">
        <authorList>
            <person name="Vignale AGUSTIN F."/>
            <person name="Sosa J E."/>
            <person name="Modenutti C."/>
        </authorList>
    </citation>
    <scope>NUCLEOTIDE SEQUENCE [LARGE SCALE GENOMIC DNA]</scope>
</reference>
<gene>
    <name evidence="2" type="ORF">ILEXP_LOCUS35083</name>
</gene>
<evidence type="ECO:0000313" key="2">
    <source>
        <dbReference type="EMBL" id="CAK9165899.1"/>
    </source>
</evidence>
<evidence type="ECO:0000313" key="3">
    <source>
        <dbReference type="Proteomes" id="UP001642360"/>
    </source>
</evidence>
<feature type="region of interest" description="Disordered" evidence="1">
    <location>
        <begin position="67"/>
        <end position="87"/>
    </location>
</feature>
<dbReference type="Proteomes" id="UP001642360">
    <property type="component" value="Unassembled WGS sequence"/>
</dbReference>
<protein>
    <submittedName>
        <fullName evidence="2">Uncharacterized protein</fullName>
    </submittedName>
</protein>
<sequence>MRATPLAATPTWRDPLAAMLSGTTSQQGNIYPRRIRSGKVDPSPRVDKSEIIEVWGNLGHYAPGRNALNHNTASGRDTSPSHWKWQNEPFTDVGQKWNRRSMGQPQVQRPWAQYPLARRPFTGMVS</sequence>
<organism evidence="2 3">
    <name type="scientific">Ilex paraguariensis</name>
    <name type="common">yerba mate</name>
    <dbReference type="NCBI Taxonomy" id="185542"/>
    <lineage>
        <taxon>Eukaryota</taxon>
        <taxon>Viridiplantae</taxon>
        <taxon>Streptophyta</taxon>
        <taxon>Embryophyta</taxon>
        <taxon>Tracheophyta</taxon>
        <taxon>Spermatophyta</taxon>
        <taxon>Magnoliopsida</taxon>
        <taxon>eudicotyledons</taxon>
        <taxon>Gunneridae</taxon>
        <taxon>Pentapetalae</taxon>
        <taxon>asterids</taxon>
        <taxon>campanulids</taxon>
        <taxon>Aquifoliales</taxon>
        <taxon>Aquifoliaceae</taxon>
        <taxon>Ilex</taxon>
    </lineage>
</organism>
<name>A0ABC8TFZ1_9AQUA</name>
<accession>A0ABC8TFZ1</accession>
<dbReference type="AlphaFoldDB" id="A0ABC8TFZ1"/>
<evidence type="ECO:0000256" key="1">
    <source>
        <dbReference type="SAM" id="MobiDB-lite"/>
    </source>
</evidence>
<proteinExistence type="predicted"/>
<dbReference type="EMBL" id="CAUOFW020004491">
    <property type="protein sequence ID" value="CAK9165899.1"/>
    <property type="molecule type" value="Genomic_DNA"/>
</dbReference>
<feature type="compositionally biased region" description="Polar residues" evidence="1">
    <location>
        <begin position="68"/>
        <end position="81"/>
    </location>
</feature>